<dbReference type="CDD" id="cd01107">
    <property type="entry name" value="HTH_BmrR"/>
    <property type="match status" value="1"/>
</dbReference>
<evidence type="ECO:0000313" key="6">
    <source>
        <dbReference type="EMBL" id="MDX8417189.1"/>
    </source>
</evidence>
<organism evidence="6 7">
    <name type="scientific">Absicoccus intestinalis</name>
    <dbReference type="NCBI Taxonomy" id="2926319"/>
    <lineage>
        <taxon>Bacteria</taxon>
        <taxon>Bacillati</taxon>
        <taxon>Bacillota</taxon>
        <taxon>Erysipelotrichia</taxon>
        <taxon>Erysipelotrichales</taxon>
        <taxon>Erysipelotrichaceae</taxon>
        <taxon>Absicoccus</taxon>
    </lineage>
</organism>
<protein>
    <submittedName>
        <fullName evidence="6">MerR family transcriptional regulator</fullName>
    </submittedName>
</protein>
<dbReference type="InterPro" id="IPR000551">
    <property type="entry name" value="MerR-type_HTH_dom"/>
</dbReference>
<dbReference type="PANTHER" id="PTHR30204:SF69">
    <property type="entry name" value="MERR-FAMILY TRANSCRIPTIONAL REGULATOR"/>
    <property type="match status" value="1"/>
</dbReference>
<dbReference type="InterPro" id="IPR009061">
    <property type="entry name" value="DNA-bd_dom_put_sf"/>
</dbReference>
<dbReference type="Proteomes" id="UP001285244">
    <property type="component" value="Unassembled WGS sequence"/>
</dbReference>
<dbReference type="SUPFAM" id="SSF46955">
    <property type="entry name" value="Putative DNA-binding domain"/>
    <property type="match status" value="1"/>
</dbReference>
<sequence length="290" mass="34120">MQKERYSIGDASKKCHIPVQTIRYYDDIDLLKPQYRDTNSKYRYYSKSQLTTLMIIRRLRDIDFSINEIREILTNTNLQSYEERLLNHKKSLENTMQTLKKSVSICDDLLAKIQLGRKLNEGEIPNVIRLENFPKRMLLCQRETMKLYCNYEVSLDRWYNILMESFSSNLFVKGNVFVIYHCHPLDQFLMKDCDVEFCIQVIPEAGVTTETDIDSNHIVNWECKLAATLCHLGKYTDIIQSHIKLLQWINKNGYSVIGPISEEFIISPLDTNDENLYLTKIIVPIEKNQK</sequence>
<evidence type="ECO:0000313" key="7">
    <source>
        <dbReference type="Proteomes" id="UP001285244"/>
    </source>
</evidence>
<name>A0ABU4WLP8_9FIRM</name>
<evidence type="ECO:0000256" key="2">
    <source>
        <dbReference type="ARBA" id="ARBA00023015"/>
    </source>
</evidence>
<feature type="domain" description="HTH merR-type" evidence="5">
    <location>
        <begin position="5"/>
        <end position="75"/>
    </location>
</feature>
<dbReference type="EMBL" id="JALBUS010000005">
    <property type="protein sequence ID" value="MDX8417189.1"/>
    <property type="molecule type" value="Genomic_DNA"/>
</dbReference>
<dbReference type="SUPFAM" id="SSF55136">
    <property type="entry name" value="Probable bacterial effector-binding domain"/>
    <property type="match status" value="1"/>
</dbReference>
<dbReference type="InterPro" id="IPR011256">
    <property type="entry name" value="Reg_factor_effector_dom_sf"/>
</dbReference>
<dbReference type="Pfam" id="PF13411">
    <property type="entry name" value="MerR_1"/>
    <property type="match status" value="1"/>
</dbReference>
<dbReference type="Gene3D" id="1.10.1660.10">
    <property type="match status" value="1"/>
</dbReference>
<dbReference type="PANTHER" id="PTHR30204">
    <property type="entry name" value="REDOX-CYCLING DRUG-SENSING TRANSCRIPTIONAL ACTIVATOR SOXR"/>
    <property type="match status" value="1"/>
</dbReference>
<keyword evidence="7" id="KW-1185">Reference proteome</keyword>
<comment type="caution">
    <text evidence="6">The sequence shown here is derived from an EMBL/GenBank/DDBJ whole genome shotgun (WGS) entry which is preliminary data.</text>
</comment>
<evidence type="ECO:0000256" key="1">
    <source>
        <dbReference type="ARBA" id="ARBA00022491"/>
    </source>
</evidence>
<accession>A0ABU4WLP8</accession>
<keyword evidence="2" id="KW-0805">Transcription regulation</keyword>
<evidence type="ECO:0000256" key="4">
    <source>
        <dbReference type="ARBA" id="ARBA00023163"/>
    </source>
</evidence>
<gene>
    <name evidence="6" type="ORF">MOZ64_04955</name>
</gene>
<dbReference type="SMART" id="SM00422">
    <property type="entry name" value="HTH_MERR"/>
    <property type="match status" value="1"/>
</dbReference>
<keyword evidence="4" id="KW-0804">Transcription</keyword>
<dbReference type="Gene3D" id="3.20.80.10">
    <property type="entry name" value="Regulatory factor, effector binding domain"/>
    <property type="match status" value="1"/>
</dbReference>
<dbReference type="SMART" id="SM00871">
    <property type="entry name" value="AraC_E_bind"/>
    <property type="match status" value="1"/>
</dbReference>
<dbReference type="RefSeq" id="WP_320325482.1">
    <property type="nucleotide sequence ID" value="NZ_JALBUS010000005.1"/>
</dbReference>
<proteinExistence type="predicted"/>
<evidence type="ECO:0000256" key="3">
    <source>
        <dbReference type="ARBA" id="ARBA00023125"/>
    </source>
</evidence>
<reference evidence="6 7" key="1">
    <citation type="submission" date="2022-03" db="EMBL/GenBank/DDBJ databases">
        <title>Novel taxa within the pig intestine.</title>
        <authorList>
            <person name="Wylensek D."/>
            <person name="Bishof K."/>
            <person name="Afrizal A."/>
            <person name="Clavel T."/>
        </authorList>
    </citation>
    <scope>NUCLEOTIDE SEQUENCE [LARGE SCALE GENOMIC DNA]</scope>
    <source>
        <strain evidence="6 7">Cla-KB-P134</strain>
    </source>
</reference>
<keyword evidence="1" id="KW-0678">Repressor</keyword>
<dbReference type="InterPro" id="IPR047057">
    <property type="entry name" value="MerR_fam"/>
</dbReference>
<dbReference type="InterPro" id="IPR010499">
    <property type="entry name" value="AraC_E-bd"/>
</dbReference>
<dbReference type="PROSITE" id="PS50937">
    <property type="entry name" value="HTH_MERR_2"/>
    <property type="match status" value="1"/>
</dbReference>
<evidence type="ECO:0000259" key="5">
    <source>
        <dbReference type="PROSITE" id="PS50937"/>
    </source>
</evidence>
<keyword evidence="3" id="KW-0238">DNA-binding</keyword>